<sequence length="296" mass="32762">MSQAQLARSVDVSAKTIERYASRDTPPSLQRKDVQETISAISSQLGVREEWLTEAEGEMRAGLRTSDPDGGSHIGARLNNPLKEARLNADLSCQEAATFLQERGVDVSSKEFSDLEGGNADNMGRYGAAIYLLAKRAESLSQSGKKLTEGHLSTDVQVIPELQPGGLEEASHVSEGEGLLLSKTYIRQRHGIDPSKAVAMRVRGDGMVDALRPGQIVLAMQWDRGRELEDGAIYGLKGPHGFSIRRLRFGRQEERPIIWVWADNDEYADQRRSLTPEEFDQEYQVLAIALGTEQRL</sequence>
<dbReference type="AlphaFoldDB" id="A0A9X2U4J5"/>
<dbReference type="PANTHER" id="PTHR40661">
    <property type="match status" value="1"/>
</dbReference>
<dbReference type="CDD" id="cd00093">
    <property type="entry name" value="HTH_XRE"/>
    <property type="match status" value="1"/>
</dbReference>
<evidence type="ECO:0000256" key="3">
    <source>
        <dbReference type="ARBA" id="ARBA00023163"/>
    </source>
</evidence>
<evidence type="ECO:0000313" key="5">
    <source>
        <dbReference type="EMBL" id="MCS3953046.1"/>
    </source>
</evidence>
<dbReference type="RefSeq" id="WP_251951641.1">
    <property type="nucleotide sequence ID" value="NZ_CALTRX010000018.1"/>
</dbReference>
<dbReference type="GO" id="GO:0003677">
    <property type="term" value="F:DNA binding"/>
    <property type="evidence" value="ECO:0007669"/>
    <property type="project" value="UniProtKB-KW"/>
</dbReference>
<evidence type="ECO:0000313" key="6">
    <source>
        <dbReference type="Proteomes" id="UP001155034"/>
    </source>
</evidence>
<dbReference type="Proteomes" id="UP001155010">
    <property type="component" value="Unassembled WGS sequence"/>
</dbReference>
<keyword evidence="3" id="KW-0804">Transcription</keyword>
<dbReference type="Gene3D" id="1.10.260.40">
    <property type="entry name" value="lambda repressor-like DNA-binding domains"/>
    <property type="match status" value="1"/>
</dbReference>
<reference evidence="4" key="1">
    <citation type="submission" date="2022-08" db="EMBL/GenBank/DDBJ databases">
        <title>Genomic Encyclopedia of Type Strains, Phase V (KMG-V): Genome sequencing to study the core and pangenomes of soil and plant-associated prokaryotes.</title>
        <authorList>
            <person name="Whitman W."/>
        </authorList>
    </citation>
    <scope>NUCLEOTIDE SEQUENCE</scope>
    <source>
        <strain evidence="4">SP2016B</strain>
        <strain evidence="5">SP2017</strain>
    </source>
</reference>
<organism evidence="4 6">
    <name type="scientific">Salinibacter ruber</name>
    <dbReference type="NCBI Taxonomy" id="146919"/>
    <lineage>
        <taxon>Bacteria</taxon>
        <taxon>Pseudomonadati</taxon>
        <taxon>Rhodothermota</taxon>
        <taxon>Rhodothermia</taxon>
        <taxon>Rhodothermales</taxon>
        <taxon>Salinibacteraceae</taxon>
        <taxon>Salinibacter</taxon>
    </lineage>
</organism>
<dbReference type="InterPro" id="IPR036286">
    <property type="entry name" value="LexA/Signal_pep-like_sf"/>
</dbReference>
<dbReference type="Gene3D" id="2.10.109.10">
    <property type="entry name" value="Umud Fragment, subunit A"/>
    <property type="match status" value="1"/>
</dbReference>
<dbReference type="CDD" id="cd06529">
    <property type="entry name" value="S24_LexA-like"/>
    <property type="match status" value="1"/>
</dbReference>
<gene>
    <name evidence="4" type="ORF">GGP82_003280</name>
    <name evidence="5" type="ORF">GGP83_003021</name>
</gene>
<protein>
    <recommendedName>
        <fullName evidence="7">HTH cro/C1-type domain-containing protein</fullName>
    </recommendedName>
</protein>
<dbReference type="Proteomes" id="UP001155034">
    <property type="component" value="Unassembled WGS sequence"/>
</dbReference>
<evidence type="ECO:0000256" key="1">
    <source>
        <dbReference type="ARBA" id="ARBA00023015"/>
    </source>
</evidence>
<name>A0A9X2U4J5_9BACT</name>
<dbReference type="InterPro" id="IPR039418">
    <property type="entry name" value="LexA-like"/>
</dbReference>
<dbReference type="InterPro" id="IPR010982">
    <property type="entry name" value="Lambda_DNA-bd_dom_sf"/>
</dbReference>
<keyword evidence="2" id="KW-0238">DNA-binding</keyword>
<dbReference type="PANTHER" id="PTHR40661:SF3">
    <property type="entry name" value="FELS-1 PROPHAGE TRANSCRIPTIONAL REGULATOR"/>
    <property type="match status" value="1"/>
</dbReference>
<evidence type="ECO:0000256" key="2">
    <source>
        <dbReference type="ARBA" id="ARBA00023125"/>
    </source>
</evidence>
<evidence type="ECO:0008006" key="7">
    <source>
        <dbReference type="Google" id="ProtNLM"/>
    </source>
</evidence>
<comment type="caution">
    <text evidence="4">The sequence shown here is derived from an EMBL/GenBank/DDBJ whole genome shotgun (WGS) entry which is preliminary data.</text>
</comment>
<evidence type="ECO:0000313" key="4">
    <source>
        <dbReference type="EMBL" id="MCS3866700.1"/>
    </source>
</evidence>
<dbReference type="EMBL" id="JANTYZ010000018">
    <property type="protein sequence ID" value="MCS3866700.1"/>
    <property type="molecule type" value="Genomic_DNA"/>
</dbReference>
<dbReference type="InterPro" id="IPR001387">
    <property type="entry name" value="Cro/C1-type_HTH"/>
</dbReference>
<proteinExistence type="predicted"/>
<dbReference type="SUPFAM" id="SSF51306">
    <property type="entry name" value="LexA/Signal peptidase"/>
    <property type="match status" value="1"/>
</dbReference>
<keyword evidence="1" id="KW-0805">Transcription regulation</keyword>
<dbReference type="EMBL" id="JANUBB010000015">
    <property type="protein sequence ID" value="MCS3953046.1"/>
    <property type="molecule type" value="Genomic_DNA"/>
</dbReference>
<accession>A0A9X2U4J5</accession>